<keyword evidence="11" id="KW-1185">Reference proteome</keyword>
<dbReference type="EMBL" id="AGNL01047765">
    <property type="protein sequence ID" value="EJK46428.1"/>
    <property type="molecule type" value="Genomic_DNA"/>
</dbReference>
<evidence type="ECO:0000256" key="1">
    <source>
        <dbReference type="ARBA" id="ARBA00004323"/>
    </source>
</evidence>
<evidence type="ECO:0000313" key="11">
    <source>
        <dbReference type="Proteomes" id="UP000266841"/>
    </source>
</evidence>
<comment type="similarity">
    <text evidence="2">Belongs to the glycosyl hydrolase 99 family.</text>
</comment>
<dbReference type="Pfam" id="PF16317">
    <property type="entry name" value="Glyco_hydro_99"/>
    <property type="match status" value="1"/>
</dbReference>
<evidence type="ECO:0000256" key="7">
    <source>
        <dbReference type="ARBA" id="ARBA00023034"/>
    </source>
</evidence>
<feature type="compositionally biased region" description="Polar residues" evidence="9">
    <location>
        <begin position="38"/>
        <end position="55"/>
    </location>
</feature>
<evidence type="ECO:0000313" key="10">
    <source>
        <dbReference type="EMBL" id="EJK46428.1"/>
    </source>
</evidence>
<keyword evidence="3" id="KW-0812">Transmembrane</keyword>
<gene>
    <name evidence="10" type="ORF">THAOC_34902</name>
</gene>
<feature type="region of interest" description="Disordered" evidence="9">
    <location>
        <begin position="34"/>
        <end position="55"/>
    </location>
</feature>
<sequence>MSPLGCHPKVWCQTCNVARVLLTPRTMSKIMDKRPVATSPTISPSASDTFEPRNSQRYNKLQTTPAPFWINARNPTDGIRSRAAGQIDGLSNVNASNANASLALSRSLARRCKSSEAMVRIELDTDRYGWETSWRIVRRNQEVISGPPPHQNYARNQRYVGALCLEFGSYQLLVRDQFGDGLCCKWGLGKLSLSVGADVLAQTYDENFEVTVETFHVGPPPGPIPAVADSDYTVGVYYYPWHSDDFHRGQGYLRKILMPPQLPVLGEYNDRSSNTIRKHLEWTRGANVNLWVTSWWGPRSREDNTLKDYIMIHPDLPGTSIGILYETTSRVYSGGNYTSHGNAYTDVNYIAKTYFDNPNYFRIGGRPVLFVYLTRLLHQDGMLQNITSQMRAAAMDHGHDLYIIGDQVMGSLDGYAGSRRLDSLAARNRQWRDRARWHGGTCKFIPSVSPGYNDRGVRFESGHRPLSRRLSATGSEGSLFKSSLENALPLTDSSTGRMILINSWNEWHEDTQIEPVTALGDLTISSSEPLNLTCYGRNCRQSLEYIPYGELYLDILRQATSR</sequence>
<dbReference type="GO" id="GO:0004559">
    <property type="term" value="F:alpha-mannosidase activity"/>
    <property type="evidence" value="ECO:0007669"/>
    <property type="project" value="TreeGrafter"/>
</dbReference>
<reference evidence="10 11" key="1">
    <citation type="journal article" date="2012" name="Genome Biol.">
        <title>Genome and low-iron response of an oceanic diatom adapted to chronic iron limitation.</title>
        <authorList>
            <person name="Lommer M."/>
            <person name="Specht M."/>
            <person name="Roy A.S."/>
            <person name="Kraemer L."/>
            <person name="Andreson R."/>
            <person name="Gutowska M.A."/>
            <person name="Wolf J."/>
            <person name="Bergner S.V."/>
            <person name="Schilhabel M.B."/>
            <person name="Klostermeier U.C."/>
            <person name="Beiko R.G."/>
            <person name="Rosenstiel P."/>
            <person name="Hippler M."/>
            <person name="Laroche J."/>
        </authorList>
    </citation>
    <scope>NUCLEOTIDE SEQUENCE [LARGE SCALE GENOMIC DNA]</scope>
    <source>
        <strain evidence="10 11">CCMP1005</strain>
    </source>
</reference>
<protein>
    <submittedName>
        <fullName evidence="10">Uncharacterized protein</fullName>
    </submittedName>
</protein>
<keyword evidence="5" id="KW-0735">Signal-anchor</keyword>
<proteinExistence type="inferred from homology"/>
<evidence type="ECO:0000256" key="5">
    <source>
        <dbReference type="ARBA" id="ARBA00022968"/>
    </source>
</evidence>
<dbReference type="Proteomes" id="UP000266841">
    <property type="component" value="Unassembled WGS sequence"/>
</dbReference>
<evidence type="ECO:0000256" key="9">
    <source>
        <dbReference type="SAM" id="MobiDB-lite"/>
    </source>
</evidence>
<feature type="non-terminal residue" evidence="10">
    <location>
        <position position="1"/>
    </location>
</feature>
<comment type="subcellular location">
    <subcellularLocation>
        <location evidence="1">Golgi apparatus membrane</location>
        <topology evidence="1">Single-pass type II membrane protein</topology>
    </subcellularLocation>
</comment>
<dbReference type="PANTHER" id="PTHR13572">
    <property type="entry name" value="ENDO-ALPHA-1,2-MANNOSIDASE"/>
    <property type="match status" value="1"/>
</dbReference>
<dbReference type="AlphaFoldDB" id="K0R1R6"/>
<dbReference type="PANTHER" id="PTHR13572:SF4">
    <property type="entry name" value="RE57134P"/>
    <property type="match status" value="1"/>
</dbReference>
<organism evidence="10 11">
    <name type="scientific">Thalassiosira oceanica</name>
    <name type="common">Marine diatom</name>
    <dbReference type="NCBI Taxonomy" id="159749"/>
    <lineage>
        <taxon>Eukaryota</taxon>
        <taxon>Sar</taxon>
        <taxon>Stramenopiles</taxon>
        <taxon>Ochrophyta</taxon>
        <taxon>Bacillariophyta</taxon>
        <taxon>Coscinodiscophyceae</taxon>
        <taxon>Thalassiosirophycidae</taxon>
        <taxon>Thalassiosirales</taxon>
        <taxon>Thalassiosiraceae</taxon>
        <taxon>Thalassiosira</taxon>
    </lineage>
</organism>
<dbReference type="InterPro" id="IPR026071">
    <property type="entry name" value="Glyco_Hydrolase_99"/>
</dbReference>
<evidence type="ECO:0000256" key="2">
    <source>
        <dbReference type="ARBA" id="ARBA00009559"/>
    </source>
</evidence>
<keyword evidence="4" id="KW-0378">Hydrolase</keyword>
<keyword evidence="7" id="KW-0333">Golgi apparatus</keyword>
<evidence type="ECO:0000256" key="8">
    <source>
        <dbReference type="ARBA" id="ARBA00023136"/>
    </source>
</evidence>
<dbReference type="OrthoDB" id="406152at2759"/>
<evidence type="ECO:0000256" key="4">
    <source>
        <dbReference type="ARBA" id="ARBA00022801"/>
    </source>
</evidence>
<accession>K0R1R6</accession>
<comment type="caution">
    <text evidence="10">The sequence shown here is derived from an EMBL/GenBank/DDBJ whole genome shotgun (WGS) entry which is preliminary data.</text>
</comment>
<dbReference type="eggNOG" id="ENOG502QYCA">
    <property type="taxonomic scope" value="Eukaryota"/>
</dbReference>
<dbReference type="Gene3D" id="3.20.20.80">
    <property type="entry name" value="Glycosidases"/>
    <property type="match status" value="1"/>
</dbReference>
<name>K0R1R6_THAOC</name>
<keyword evidence="8" id="KW-0472">Membrane</keyword>
<keyword evidence="6" id="KW-1133">Transmembrane helix</keyword>
<evidence type="ECO:0000256" key="3">
    <source>
        <dbReference type="ARBA" id="ARBA00022692"/>
    </source>
</evidence>
<evidence type="ECO:0000256" key="6">
    <source>
        <dbReference type="ARBA" id="ARBA00022989"/>
    </source>
</evidence>
<dbReference type="GO" id="GO:0000139">
    <property type="term" value="C:Golgi membrane"/>
    <property type="evidence" value="ECO:0007669"/>
    <property type="project" value="UniProtKB-SubCell"/>
</dbReference>